<dbReference type="AlphaFoldDB" id="A0A812ARA5"/>
<keyword evidence="3" id="KW-1185">Reference proteome</keyword>
<dbReference type="Proteomes" id="UP000597762">
    <property type="component" value="Unassembled WGS sequence"/>
</dbReference>
<keyword evidence="1" id="KW-0472">Membrane</keyword>
<feature type="transmembrane region" description="Helical" evidence="1">
    <location>
        <begin position="21"/>
        <end position="40"/>
    </location>
</feature>
<keyword evidence="1" id="KW-1133">Transmembrane helix</keyword>
<feature type="transmembrane region" description="Helical" evidence="1">
    <location>
        <begin position="172"/>
        <end position="192"/>
    </location>
</feature>
<feature type="transmembrane region" description="Helical" evidence="1">
    <location>
        <begin position="212"/>
        <end position="231"/>
    </location>
</feature>
<protein>
    <submittedName>
        <fullName evidence="2">Uncharacterized protein</fullName>
    </submittedName>
</protein>
<keyword evidence="1" id="KW-0812">Transmembrane</keyword>
<organism evidence="2 3">
    <name type="scientific">Acanthosepion pharaonis</name>
    <name type="common">Pharaoh cuttlefish</name>
    <name type="synonym">Sepia pharaonis</name>
    <dbReference type="NCBI Taxonomy" id="158019"/>
    <lineage>
        <taxon>Eukaryota</taxon>
        <taxon>Metazoa</taxon>
        <taxon>Spiralia</taxon>
        <taxon>Lophotrochozoa</taxon>
        <taxon>Mollusca</taxon>
        <taxon>Cephalopoda</taxon>
        <taxon>Coleoidea</taxon>
        <taxon>Decapodiformes</taxon>
        <taxon>Sepiida</taxon>
        <taxon>Sepiina</taxon>
        <taxon>Sepiidae</taxon>
        <taxon>Acanthosepion</taxon>
    </lineage>
</organism>
<feature type="transmembrane region" description="Helical" evidence="1">
    <location>
        <begin position="137"/>
        <end position="160"/>
    </location>
</feature>
<feature type="transmembrane region" description="Helical" evidence="1">
    <location>
        <begin position="238"/>
        <end position="261"/>
    </location>
</feature>
<proteinExistence type="predicted"/>
<evidence type="ECO:0000313" key="2">
    <source>
        <dbReference type="EMBL" id="CAE1157552.1"/>
    </source>
</evidence>
<name>A0A812ARA5_ACAPH</name>
<dbReference type="EMBL" id="CAHIKZ030000176">
    <property type="protein sequence ID" value="CAE1157552.1"/>
    <property type="molecule type" value="Genomic_DNA"/>
</dbReference>
<sequence length="294" mass="34291">MLSLSPFSFFFLLPHAKHLKKIIFLFFLTTSIHISFHVFLFSFSVIANNIICELFSFFCAFHYPLSFLIKLHSSFNPLLSLLSISKPSLPSRHRFFFLLLSLFFTFYLFQFFFFIHFVSSLINLSLSLHLPFHLLPFLYKFSSLSISNFLFYSSFCYSIWPRKFITTYFFSLYSPPYLLYLSLVISLSFPSLCKHLNSSDALAFHFKKSNPLLLYHFPFSFVFTLSLFSCLPSFIVYFLSFVIGIFFLSPFLCTSLLFLAFSLSVNHSNSSCPSLYKTSSSFSRFLPSIPYVPL</sequence>
<accession>A0A812ARA5</accession>
<evidence type="ECO:0000256" key="1">
    <source>
        <dbReference type="SAM" id="Phobius"/>
    </source>
</evidence>
<reference evidence="2" key="1">
    <citation type="submission" date="2021-01" db="EMBL/GenBank/DDBJ databases">
        <authorList>
            <person name="Li R."/>
            <person name="Bekaert M."/>
        </authorList>
    </citation>
    <scope>NUCLEOTIDE SEQUENCE</scope>
    <source>
        <strain evidence="2">Farmed</strain>
    </source>
</reference>
<feature type="transmembrane region" description="Helical" evidence="1">
    <location>
        <begin position="95"/>
        <end position="117"/>
    </location>
</feature>
<evidence type="ECO:0000313" key="3">
    <source>
        <dbReference type="Proteomes" id="UP000597762"/>
    </source>
</evidence>
<gene>
    <name evidence="2" type="ORF">SPHA_5273</name>
</gene>
<comment type="caution">
    <text evidence="2">The sequence shown here is derived from an EMBL/GenBank/DDBJ whole genome shotgun (WGS) entry which is preliminary data.</text>
</comment>